<evidence type="ECO:0000256" key="1">
    <source>
        <dbReference type="SAM" id="MobiDB-lite"/>
    </source>
</evidence>
<sequence>GLVPAYFAILAVQSSVSRLPVLSEDAYVIAVLHCNPACQRAVEGPDARGRLFLGVGLRNERADSATLRTVSGADGPPFALVGRQVSAARLRPPRVRLAHESAVDVRLMRLLQPSVPSPSLSATSIASLQYLRQSSPSPHKPSERIKARGSFGRARNSTVDARCRCLLLSVDFHKVNGRASGARQLLSPAMIRRRPPPPPPSSSSSRRRRFH</sequence>
<protein>
    <submittedName>
        <fullName evidence="3">Uncharacterized protein</fullName>
    </submittedName>
</protein>
<dbReference type="Proteomes" id="UP000887566">
    <property type="component" value="Unplaced"/>
</dbReference>
<dbReference type="WBParaSite" id="PSAMB.scaffold2058size25693.g16246.t1">
    <property type="protein sequence ID" value="PSAMB.scaffold2058size25693.g16246.t1"/>
    <property type="gene ID" value="PSAMB.scaffold2058size25693.g16246"/>
</dbReference>
<dbReference type="AlphaFoldDB" id="A0A914VJ94"/>
<feature type="region of interest" description="Disordered" evidence="1">
    <location>
        <begin position="132"/>
        <end position="151"/>
    </location>
</feature>
<organism evidence="2 3">
    <name type="scientific">Plectus sambesii</name>
    <dbReference type="NCBI Taxonomy" id="2011161"/>
    <lineage>
        <taxon>Eukaryota</taxon>
        <taxon>Metazoa</taxon>
        <taxon>Ecdysozoa</taxon>
        <taxon>Nematoda</taxon>
        <taxon>Chromadorea</taxon>
        <taxon>Plectida</taxon>
        <taxon>Plectina</taxon>
        <taxon>Plectoidea</taxon>
        <taxon>Plectidae</taxon>
        <taxon>Plectus</taxon>
    </lineage>
</organism>
<evidence type="ECO:0000313" key="3">
    <source>
        <dbReference type="WBParaSite" id="PSAMB.scaffold2058size25693.g16246.t1"/>
    </source>
</evidence>
<evidence type="ECO:0000313" key="2">
    <source>
        <dbReference type="Proteomes" id="UP000887566"/>
    </source>
</evidence>
<reference evidence="3" key="1">
    <citation type="submission" date="2022-11" db="UniProtKB">
        <authorList>
            <consortium name="WormBaseParasite"/>
        </authorList>
    </citation>
    <scope>IDENTIFICATION</scope>
</reference>
<proteinExistence type="predicted"/>
<accession>A0A914VJ94</accession>
<name>A0A914VJ94_9BILA</name>
<feature type="region of interest" description="Disordered" evidence="1">
    <location>
        <begin position="183"/>
        <end position="211"/>
    </location>
</feature>
<keyword evidence="2" id="KW-1185">Reference proteome</keyword>